<dbReference type="RefSeq" id="WP_018327454.1">
    <property type="nucleotide sequence ID" value="NZ_JACHBK010000021.1"/>
</dbReference>
<evidence type="ECO:0000313" key="3">
    <source>
        <dbReference type="Proteomes" id="UP000585507"/>
    </source>
</evidence>
<dbReference type="InterPro" id="IPR007401">
    <property type="entry name" value="DUF454"/>
</dbReference>
<gene>
    <name evidence="2" type="ORF">GGD55_006257</name>
</gene>
<dbReference type="GO" id="GO:0005886">
    <property type="term" value="C:plasma membrane"/>
    <property type="evidence" value="ECO:0007669"/>
    <property type="project" value="TreeGrafter"/>
</dbReference>
<dbReference type="PANTHER" id="PTHR35813">
    <property type="entry name" value="INNER MEMBRANE PROTEIN YBAN"/>
    <property type="match status" value="1"/>
</dbReference>
<dbReference type="PIRSF" id="PIRSF016789">
    <property type="entry name" value="DUF454"/>
    <property type="match status" value="1"/>
</dbReference>
<proteinExistence type="predicted"/>
<dbReference type="AlphaFoldDB" id="A0A7W8XC87"/>
<organism evidence="2 3">
    <name type="scientific">Rhizobium giardinii</name>
    <dbReference type="NCBI Taxonomy" id="56731"/>
    <lineage>
        <taxon>Bacteria</taxon>
        <taxon>Pseudomonadati</taxon>
        <taxon>Pseudomonadota</taxon>
        <taxon>Alphaproteobacteria</taxon>
        <taxon>Hyphomicrobiales</taxon>
        <taxon>Rhizobiaceae</taxon>
        <taxon>Rhizobium/Agrobacterium group</taxon>
        <taxon>Rhizobium</taxon>
    </lineage>
</organism>
<evidence type="ECO:0000256" key="1">
    <source>
        <dbReference type="SAM" id="Phobius"/>
    </source>
</evidence>
<protein>
    <recommendedName>
        <fullName evidence="4">DUF454 domain-containing protein</fullName>
    </recommendedName>
</protein>
<dbReference type="Proteomes" id="UP000585507">
    <property type="component" value="Unassembled WGS sequence"/>
</dbReference>
<accession>A0A7W8XC87</accession>
<dbReference type="PANTHER" id="PTHR35813:SF1">
    <property type="entry name" value="INNER MEMBRANE PROTEIN YBAN"/>
    <property type="match status" value="1"/>
</dbReference>
<dbReference type="EMBL" id="JACHBK010000021">
    <property type="protein sequence ID" value="MBB5539507.1"/>
    <property type="molecule type" value="Genomic_DNA"/>
</dbReference>
<feature type="transmembrane region" description="Helical" evidence="1">
    <location>
        <begin position="95"/>
        <end position="115"/>
    </location>
</feature>
<feature type="transmembrane region" description="Helical" evidence="1">
    <location>
        <begin position="68"/>
        <end position="89"/>
    </location>
</feature>
<evidence type="ECO:0008006" key="4">
    <source>
        <dbReference type="Google" id="ProtNLM"/>
    </source>
</evidence>
<keyword evidence="3" id="KW-1185">Reference proteome</keyword>
<comment type="caution">
    <text evidence="2">The sequence shown here is derived from an EMBL/GenBank/DDBJ whole genome shotgun (WGS) entry which is preliminary data.</text>
</comment>
<sequence length="122" mass="13034">MTRIPILATAWLCVGAGILGIVLPLLPTTPFLILAAWLFSKSSPNLEAWLLSNVVVGRGLRCWRSQRAITLTAKLLAVAAMALSYAWVWTSVSPAAPVKLVLGGVLGACALFIAIRPTPRRD</sequence>
<evidence type="ECO:0000313" key="2">
    <source>
        <dbReference type="EMBL" id="MBB5539507.1"/>
    </source>
</evidence>
<name>A0A7W8XC87_9HYPH</name>
<dbReference type="Pfam" id="PF04304">
    <property type="entry name" value="DUF454"/>
    <property type="match status" value="1"/>
</dbReference>
<keyword evidence="1" id="KW-1133">Transmembrane helix</keyword>
<reference evidence="2 3" key="1">
    <citation type="submission" date="2020-08" db="EMBL/GenBank/DDBJ databases">
        <title>Genomic Encyclopedia of Type Strains, Phase IV (KMG-V): Genome sequencing to study the core and pangenomes of soil and plant-associated prokaryotes.</title>
        <authorList>
            <person name="Whitman W."/>
        </authorList>
    </citation>
    <scope>NUCLEOTIDE SEQUENCE [LARGE SCALE GENOMIC DNA]</scope>
    <source>
        <strain evidence="2 3">SEMIA 4084</strain>
    </source>
</reference>
<feature type="transmembrane region" description="Helical" evidence="1">
    <location>
        <begin position="6"/>
        <end position="39"/>
    </location>
</feature>
<keyword evidence="1" id="KW-0472">Membrane</keyword>
<keyword evidence="1" id="KW-0812">Transmembrane</keyword>